<proteinExistence type="predicted"/>
<evidence type="ECO:0000313" key="1">
    <source>
        <dbReference type="EMBL" id="MPN26611.1"/>
    </source>
</evidence>
<gene>
    <name evidence="1" type="primary">mazF_11</name>
    <name evidence="1" type="ORF">SDC9_174036</name>
</gene>
<dbReference type="InterPro" id="IPR003477">
    <property type="entry name" value="PemK-like"/>
</dbReference>
<dbReference type="InterPro" id="IPR011067">
    <property type="entry name" value="Plasmid_toxin/cell-grow_inhib"/>
</dbReference>
<dbReference type="AlphaFoldDB" id="A0A645GI05"/>
<protein>
    <submittedName>
        <fullName evidence="1">Endoribonuclease MazF</fullName>
        <ecNumber evidence="1">3.1.-.-</ecNumber>
    </submittedName>
</protein>
<accession>A0A645GI05</accession>
<dbReference type="EC" id="3.1.-.-" evidence="1"/>
<dbReference type="GO" id="GO:0016787">
    <property type="term" value="F:hydrolase activity"/>
    <property type="evidence" value="ECO:0007669"/>
    <property type="project" value="UniProtKB-KW"/>
</dbReference>
<dbReference type="Gene3D" id="2.30.30.110">
    <property type="match status" value="1"/>
</dbReference>
<name>A0A645GI05_9ZZZZ</name>
<sequence length="109" mass="11920">MLVISNDINNRYSPIVTVIPFTGSVKRLDMPTHVRINPGDVCDGYKPSVIFRSMLLAEQVTAIDKFKLLGYCGIINDPDLMRRIETALMAQVGLGQPAVSSSVTPKANN</sequence>
<keyword evidence="1" id="KW-0378">Hydrolase</keyword>
<organism evidence="1">
    <name type="scientific">bioreactor metagenome</name>
    <dbReference type="NCBI Taxonomy" id="1076179"/>
    <lineage>
        <taxon>unclassified sequences</taxon>
        <taxon>metagenomes</taxon>
        <taxon>ecological metagenomes</taxon>
    </lineage>
</organism>
<reference evidence="1" key="1">
    <citation type="submission" date="2019-08" db="EMBL/GenBank/DDBJ databases">
        <authorList>
            <person name="Kucharzyk K."/>
            <person name="Murdoch R.W."/>
            <person name="Higgins S."/>
            <person name="Loffler F."/>
        </authorList>
    </citation>
    <scope>NUCLEOTIDE SEQUENCE</scope>
</reference>
<dbReference type="EMBL" id="VSSQ01076199">
    <property type="protein sequence ID" value="MPN26611.1"/>
    <property type="molecule type" value="Genomic_DNA"/>
</dbReference>
<dbReference type="Pfam" id="PF02452">
    <property type="entry name" value="PemK_toxin"/>
    <property type="match status" value="1"/>
</dbReference>
<comment type="caution">
    <text evidence="1">The sequence shown here is derived from an EMBL/GenBank/DDBJ whole genome shotgun (WGS) entry which is preliminary data.</text>
</comment>
<dbReference type="GO" id="GO:0003677">
    <property type="term" value="F:DNA binding"/>
    <property type="evidence" value="ECO:0007669"/>
    <property type="project" value="InterPro"/>
</dbReference>
<dbReference type="SUPFAM" id="SSF50118">
    <property type="entry name" value="Cell growth inhibitor/plasmid maintenance toxic component"/>
    <property type="match status" value="1"/>
</dbReference>